<protein>
    <recommendedName>
        <fullName evidence="4">Rod shape-determining protein MreD</fullName>
    </recommendedName>
</protein>
<keyword evidence="1" id="KW-0472">Membrane</keyword>
<proteinExistence type="predicted"/>
<reference evidence="2 3" key="1">
    <citation type="submission" date="2022-10" db="EMBL/GenBank/DDBJ databases">
        <title>Draft genome assembly of moderately radiation resistant bacterium Metabacillus halosaccharovorans.</title>
        <authorList>
            <person name="Pal S."/>
            <person name="Gopinathan A."/>
        </authorList>
    </citation>
    <scope>NUCLEOTIDE SEQUENCE [LARGE SCALE GENOMIC DNA]</scope>
    <source>
        <strain evidence="2 3">VITHBRA001</strain>
    </source>
</reference>
<accession>A0ABT3DG31</accession>
<keyword evidence="1" id="KW-0812">Transmembrane</keyword>
<dbReference type="RefSeq" id="WP_264142593.1">
    <property type="nucleotide sequence ID" value="NZ_JAOYEY010000035.1"/>
</dbReference>
<evidence type="ECO:0000313" key="3">
    <source>
        <dbReference type="Proteomes" id="UP001526147"/>
    </source>
</evidence>
<organism evidence="2 3">
    <name type="scientific">Metabacillus halosaccharovorans</name>
    <dbReference type="NCBI Taxonomy" id="930124"/>
    <lineage>
        <taxon>Bacteria</taxon>
        <taxon>Bacillati</taxon>
        <taxon>Bacillota</taxon>
        <taxon>Bacilli</taxon>
        <taxon>Bacillales</taxon>
        <taxon>Bacillaceae</taxon>
        <taxon>Metabacillus</taxon>
    </lineage>
</organism>
<name>A0ABT3DG31_9BACI</name>
<gene>
    <name evidence="2" type="ORF">OIH86_09515</name>
</gene>
<comment type="caution">
    <text evidence="2">The sequence shown here is derived from an EMBL/GenBank/DDBJ whole genome shotgun (WGS) entry which is preliminary data.</text>
</comment>
<keyword evidence="1" id="KW-1133">Transmembrane helix</keyword>
<feature type="transmembrane region" description="Helical" evidence="1">
    <location>
        <begin position="30"/>
        <end position="48"/>
    </location>
</feature>
<feature type="transmembrane region" description="Helical" evidence="1">
    <location>
        <begin position="129"/>
        <end position="146"/>
    </location>
</feature>
<dbReference type="EMBL" id="JAOYEY010000035">
    <property type="protein sequence ID" value="MCV9885894.1"/>
    <property type="molecule type" value="Genomic_DNA"/>
</dbReference>
<keyword evidence="3" id="KW-1185">Reference proteome</keyword>
<feature type="transmembrane region" description="Helical" evidence="1">
    <location>
        <begin position="92"/>
        <end position="109"/>
    </location>
</feature>
<evidence type="ECO:0000256" key="1">
    <source>
        <dbReference type="SAM" id="Phobius"/>
    </source>
</evidence>
<evidence type="ECO:0008006" key="4">
    <source>
        <dbReference type="Google" id="ProtNLM"/>
    </source>
</evidence>
<dbReference type="Proteomes" id="UP001526147">
    <property type="component" value="Unassembled WGS sequence"/>
</dbReference>
<feature type="transmembrane region" description="Helical" evidence="1">
    <location>
        <begin position="68"/>
        <end position="85"/>
    </location>
</feature>
<evidence type="ECO:0000313" key="2">
    <source>
        <dbReference type="EMBL" id="MCV9885894.1"/>
    </source>
</evidence>
<sequence length="156" mass="18526">MRNIKLFMMLITILPWVSVPLLPAKVFKRFLPAVLFISFYVTAEGYLAEKKKWWWFPLSVKPNVIGELPLIFGPFFVGSLWILKYTFGKFKLYMLINLVVDAFFTYFTIDWFKKIGYVTLVRLTKFQLSLLFLVKSIALYGFQVVYEKYIYRDPAK</sequence>